<feature type="non-terminal residue" evidence="5">
    <location>
        <position position="1"/>
    </location>
</feature>
<dbReference type="InterPro" id="IPR002052">
    <property type="entry name" value="DNA_methylase_N6_adenine_CS"/>
</dbReference>
<dbReference type="GO" id="GO:0032259">
    <property type="term" value="P:methylation"/>
    <property type="evidence" value="ECO:0007669"/>
    <property type="project" value="UniProtKB-KW"/>
</dbReference>
<dbReference type="SUPFAM" id="SSF53335">
    <property type="entry name" value="S-adenosyl-L-methionine-dependent methyltransferases"/>
    <property type="match status" value="1"/>
</dbReference>
<keyword evidence="2" id="KW-0808">Transferase</keyword>
<dbReference type="EMBL" id="UINC01001009">
    <property type="protein sequence ID" value="SUZ67361.1"/>
    <property type="molecule type" value="Genomic_DNA"/>
</dbReference>
<dbReference type="InterPro" id="IPR017127">
    <property type="entry name" value="Ribosome_uL3_MTase"/>
</dbReference>
<accession>A0A381PK42</accession>
<dbReference type="NCBIfam" id="TIGR00536">
    <property type="entry name" value="hemK_fam"/>
    <property type="match status" value="1"/>
</dbReference>
<reference evidence="5" key="1">
    <citation type="submission" date="2018-05" db="EMBL/GenBank/DDBJ databases">
        <authorList>
            <person name="Lanie J.A."/>
            <person name="Ng W.-L."/>
            <person name="Kazmierczak K.M."/>
            <person name="Andrzejewski T.M."/>
            <person name="Davidsen T.M."/>
            <person name="Wayne K.J."/>
            <person name="Tettelin H."/>
            <person name="Glass J.I."/>
            <person name="Rusch D."/>
            <person name="Podicherti R."/>
            <person name="Tsui H.-C.T."/>
            <person name="Winkler M.E."/>
        </authorList>
    </citation>
    <scope>NUCLEOTIDE SEQUENCE</scope>
</reference>
<evidence type="ECO:0000256" key="1">
    <source>
        <dbReference type="ARBA" id="ARBA00022603"/>
    </source>
</evidence>
<dbReference type="InterPro" id="IPR007848">
    <property type="entry name" value="Small_mtfrase_dom"/>
</dbReference>
<evidence type="ECO:0000256" key="3">
    <source>
        <dbReference type="ARBA" id="ARBA00022691"/>
    </source>
</evidence>
<dbReference type="Pfam" id="PF05175">
    <property type="entry name" value="MTS"/>
    <property type="match status" value="1"/>
</dbReference>
<protein>
    <recommendedName>
        <fullName evidence="4">Methyltransferase small domain-containing protein</fullName>
    </recommendedName>
</protein>
<dbReference type="InterPro" id="IPR029063">
    <property type="entry name" value="SAM-dependent_MTases_sf"/>
</dbReference>
<evidence type="ECO:0000313" key="5">
    <source>
        <dbReference type="EMBL" id="SUZ67361.1"/>
    </source>
</evidence>
<dbReference type="NCBIfam" id="TIGR03533">
    <property type="entry name" value="L3_gln_methyl"/>
    <property type="match status" value="1"/>
</dbReference>
<dbReference type="GO" id="GO:0003676">
    <property type="term" value="F:nucleic acid binding"/>
    <property type="evidence" value="ECO:0007669"/>
    <property type="project" value="InterPro"/>
</dbReference>
<proteinExistence type="predicted"/>
<sequence length="281" mass="31244">VQDVARRLENVSDIYYGHGSNSAFMEAWMLVHGLLEQRVSESIDEVFERRVEDCLSIRISDRIPVAYLTGLAWYFNRWFEVERGVMIPRSPIGELIDTRLHPWTRRPPERILDLCCGAGCLGVMAGLAFPGAVVTLIDIDGRALSSAKANVLRHGLSANVEVLQSDLFDQLNPGAYDIIIANPPYVSTAEFDQLPREYGYEPRSGLAAGDDGLATWRSILMRIGDWLSPEGILVGETGSATVKFLNAFPSYDVFWPELEKAARQEDGGFGVFVADAETFLR</sequence>
<keyword evidence="1" id="KW-0489">Methyltransferase</keyword>
<dbReference type="PANTHER" id="PTHR47806:SF1">
    <property type="entry name" value="RIBOSOMAL PROTEIN UL3 GLUTAMINE METHYLTRANSFERASE"/>
    <property type="match status" value="1"/>
</dbReference>
<gene>
    <name evidence="5" type="ORF">METZ01_LOCUS20215</name>
</gene>
<dbReference type="InterPro" id="IPR004556">
    <property type="entry name" value="HemK-like"/>
</dbReference>
<dbReference type="PROSITE" id="PS00092">
    <property type="entry name" value="N6_MTASE"/>
    <property type="match status" value="1"/>
</dbReference>
<dbReference type="GO" id="GO:0036009">
    <property type="term" value="F:protein-glutamine N-methyltransferase activity"/>
    <property type="evidence" value="ECO:0007669"/>
    <property type="project" value="InterPro"/>
</dbReference>
<organism evidence="5">
    <name type="scientific">marine metagenome</name>
    <dbReference type="NCBI Taxonomy" id="408172"/>
    <lineage>
        <taxon>unclassified sequences</taxon>
        <taxon>metagenomes</taxon>
        <taxon>ecological metagenomes</taxon>
    </lineage>
</organism>
<dbReference type="Gene3D" id="3.40.50.150">
    <property type="entry name" value="Vaccinia Virus protein VP39"/>
    <property type="match status" value="1"/>
</dbReference>
<dbReference type="AlphaFoldDB" id="A0A381PK42"/>
<feature type="domain" description="Methyltransferase small" evidence="4">
    <location>
        <begin position="109"/>
        <end position="190"/>
    </location>
</feature>
<dbReference type="CDD" id="cd02440">
    <property type="entry name" value="AdoMet_MTases"/>
    <property type="match status" value="1"/>
</dbReference>
<evidence type="ECO:0000256" key="2">
    <source>
        <dbReference type="ARBA" id="ARBA00022679"/>
    </source>
</evidence>
<dbReference type="PANTHER" id="PTHR47806">
    <property type="entry name" value="50S RIBOSOMAL PROTEIN L3 GLUTAMINE METHYLTRANSFERASE"/>
    <property type="match status" value="1"/>
</dbReference>
<keyword evidence="3" id="KW-0949">S-adenosyl-L-methionine</keyword>
<name>A0A381PK42_9ZZZZ</name>
<dbReference type="GO" id="GO:0005829">
    <property type="term" value="C:cytosol"/>
    <property type="evidence" value="ECO:0007669"/>
    <property type="project" value="TreeGrafter"/>
</dbReference>
<evidence type="ECO:0000259" key="4">
    <source>
        <dbReference type="Pfam" id="PF05175"/>
    </source>
</evidence>